<evidence type="ECO:0000256" key="3">
    <source>
        <dbReference type="ARBA" id="ARBA00022679"/>
    </source>
</evidence>
<sequence>MAARVGKYKLGKTLGEGWNSQVKVATDTETGKSYAMKLMFVEDAEDQEDFDLSLFLTLMNNEVERLEKLPIHNNIISLVEYDWKGVYITSKGTEKEVLYCVLDLATGGDLFDYIFTVGRGLPEDIARYYFHKLIDAIQLLHESNVVHRDLKLENLLLDGEYNLKIADFGLSTTVESSYGGGVMHTRVGTERYMPPEMLEKNAYVGICADLFAAGIILFVLVVGIMPTHKTAESNDYLYKYIRKKEYEKYWTVISKLLNLDLSGISEDFFHLVTTMVKYDYKKRFTIEEIKAHPWMQGPIATEEEVRKELASRKVEIKRKLGDSDDTDLEDLADVHKDEFEKIERGDEPEWVEEEIDRRIKVYNPEFPTMTECFSTFKPNVLLGSVYNFCKDKILEFKLGSEDYSATVQMPSEDDNIVDFAVEVLKVKPELDEDIDCDELEEIEDDDDIKYCVVFRKKRGPKQDFIKIFRSFRFFFKKLNNVE</sequence>
<evidence type="ECO:0000256" key="8">
    <source>
        <dbReference type="ARBA" id="ARBA00048679"/>
    </source>
</evidence>
<evidence type="ECO:0000256" key="7">
    <source>
        <dbReference type="ARBA" id="ARBA00047899"/>
    </source>
</evidence>
<evidence type="ECO:0000256" key="6">
    <source>
        <dbReference type="ARBA" id="ARBA00022840"/>
    </source>
</evidence>
<dbReference type="InterPro" id="IPR000719">
    <property type="entry name" value="Prot_kinase_dom"/>
</dbReference>
<keyword evidence="5" id="KW-0418">Kinase</keyword>
<evidence type="ECO:0000256" key="11">
    <source>
        <dbReference type="SAM" id="Phobius"/>
    </source>
</evidence>
<dbReference type="PANTHER" id="PTHR43895">
    <property type="entry name" value="CALCIUM/CALMODULIN-DEPENDENT PROTEIN KINASE KINASE-RELATED"/>
    <property type="match status" value="1"/>
</dbReference>
<protein>
    <recommendedName>
        <fullName evidence="1">non-specific serine/threonine protein kinase</fullName>
        <ecNumber evidence="1">2.7.11.1</ecNumber>
    </recommendedName>
</protein>
<evidence type="ECO:0000259" key="12">
    <source>
        <dbReference type="PROSITE" id="PS50011"/>
    </source>
</evidence>
<dbReference type="Proteomes" id="UP001295684">
    <property type="component" value="Unassembled WGS sequence"/>
</dbReference>
<evidence type="ECO:0000313" key="14">
    <source>
        <dbReference type="Proteomes" id="UP001295684"/>
    </source>
</evidence>
<keyword evidence="3" id="KW-0808">Transferase</keyword>
<dbReference type="PROSITE" id="PS00108">
    <property type="entry name" value="PROTEIN_KINASE_ST"/>
    <property type="match status" value="1"/>
</dbReference>
<dbReference type="EMBL" id="CAMPGE010007582">
    <property type="protein sequence ID" value="CAI2366497.1"/>
    <property type="molecule type" value="Genomic_DNA"/>
</dbReference>
<evidence type="ECO:0000313" key="13">
    <source>
        <dbReference type="EMBL" id="CAI2366497.1"/>
    </source>
</evidence>
<evidence type="ECO:0000256" key="10">
    <source>
        <dbReference type="RuleBase" id="RU000304"/>
    </source>
</evidence>
<dbReference type="PANTHER" id="PTHR43895:SF32">
    <property type="entry name" value="SERINE_THREONINE-PROTEIN KINASE CHK1"/>
    <property type="match status" value="1"/>
</dbReference>
<keyword evidence="11" id="KW-1133">Transmembrane helix</keyword>
<dbReference type="SUPFAM" id="SSF56112">
    <property type="entry name" value="Protein kinase-like (PK-like)"/>
    <property type="match status" value="1"/>
</dbReference>
<keyword evidence="4 9" id="KW-0547">Nucleotide-binding</keyword>
<dbReference type="Gene3D" id="1.10.510.10">
    <property type="entry name" value="Transferase(Phosphotransferase) domain 1"/>
    <property type="match status" value="1"/>
</dbReference>
<keyword evidence="14" id="KW-1185">Reference proteome</keyword>
<feature type="domain" description="Protein kinase" evidence="12">
    <location>
        <begin position="8"/>
        <end position="295"/>
    </location>
</feature>
<dbReference type="Pfam" id="PF00069">
    <property type="entry name" value="Pkinase"/>
    <property type="match status" value="1"/>
</dbReference>
<evidence type="ECO:0000256" key="5">
    <source>
        <dbReference type="ARBA" id="ARBA00022777"/>
    </source>
</evidence>
<feature type="binding site" evidence="9">
    <location>
        <position position="37"/>
    </location>
    <ligand>
        <name>ATP</name>
        <dbReference type="ChEBI" id="CHEBI:30616"/>
    </ligand>
</feature>
<evidence type="ECO:0000256" key="2">
    <source>
        <dbReference type="ARBA" id="ARBA00022527"/>
    </source>
</evidence>
<evidence type="ECO:0000256" key="4">
    <source>
        <dbReference type="ARBA" id="ARBA00022741"/>
    </source>
</evidence>
<dbReference type="EC" id="2.7.11.1" evidence="1"/>
<dbReference type="GO" id="GO:0005524">
    <property type="term" value="F:ATP binding"/>
    <property type="evidence" value="ECO:0007669"/>
    <property type="project" value="UniProtKB-UniRule"/>
</dbReference>
<dbReference type="GO" id="GO:0007165">
    <property type="term" value="P:signal transduction"/>
    <property type="evidence" value="ECO:0007669"/>
    <property type="project" value="TreeGrafter"/>
</dbReference>
<proteinExistence type="inferred from homology"/>
<comment type="catalytic activity">
    <reaction evidence="8">
        <text>L-seryl-[protein] + ATP = O-phospho-L-seryl-[protein] + ADP + H(+)</text>
        <dbReference type="Rhea" id="RHEA:17989"/>
        <dbReference type="Rhea" id="RHEA-COMP:9863"/>
        <dbReference type="Rhea" id="RHEA-COMP:11604"/>
        <dbReference type="ChEBI" id="CHEBI:15378"/>
        <dbReference type="ChEBI" id="CHEBI:29999"/>
        <dbReference type="ChEBI" id="CHEBI:30616"/>
        <dbReference type="ChEBI" id="CHEBI:83421"/>
        <dbReference type="ChEBI" id="CHEBI:456216"/>
        <dbReference type="EC" id="2.7.11.1"/>
    </reaction>
</comment>
<reference evidence="13" key="1">
    <citation type="submission" date="2023-07" db="EMBL/GenBank/DDBJ databases">
        <authorList>
            <consortium name="AG Swart"/>
            <person name="Singh M."/>
            <person name="Singh A."/>
            <person name="Seah K."/>
            <person name="Emmerich C."/>
        </authorList>
    </citation>
    <scope>NUCLEOTIDE SEQUENCE</scope>
    <source>
        <strain evidence="13">DP1</strain>
    </source>
</reference>
<comment type="catalytic activity">
    <reaction evidence="7">
        <text>L-threonyl-[protein] + ATP = O-phospho-L-threonyl-[protein] + ADP + H(+)</text>
        <dbReference type="Rhea" id="RHEA:46608"/>
        <dbReference type="Rhea" id="RHEA-COMP:11060"/>
        <dbReference type="Rhea" id="RHEA-COMP:11605"/>
        <dbReference type="ChEBI" id="CHEBI:15378"/>
        <dbReference type="ChEBI" id="CHEBI:30013"/>
        <dbReference type="ChEBI" id="CHEBI:30616"/>
        <dbReference type="ChEBI" id="CHEBI:61977"/>
        <dbReference type="ChEBI" id="CHEBI:456216"/>
        <dbReference type="EC" id="2.7.11.1"/>
    </reaction>
</comment>
<keyword evidence="11" id="KW-0812">Transmembrane</keyword>
<keyword evidence="11" id="KW-0472">Membrane</keyword>
<organism evidence="13 14">
    <name type="scientific">Euplotes crassus</name>
    <dbReference type="NCBI Taxonomy" id="5936"/>
    <lineage>
        <taxon>Eukaryota</taxon>
        <taxon>Sar</taxon>
        <taxon>Alveolata</taxon>
        <taxon>Ciliophora</taxon>
        <taxon>Intramacronucleata</taxon>
        <taxon>Spirotrichea</taxon>
        <taxon>Hypotrichia</taxon>
        <taxon>Euplotida</taxon>
        <taxon>Euplotidae</taxon>
        <taxon>Moneuplotes</taxon>
    </lineage>
</organism>
<dbReference type="PROSITE" id="PS50011">
    <property type="entry name" value="PROTEIN_KINASE_DOM"/>
    <property type="match status" value="1"/>
</dbReference>
<gene>
    <name evidence="13" type="ORF">ECRASSUSDP1_LOCUS7770</name>
</gene>
<dbReference type="InterPro" id="IPR017441">
    <property type="entry name" value="Protein_kinase_ATP_BS"/>
</dbReference>
<evidence type="ECO:0000256" key="1">
    <source>
        <dbReference type="ARBA" id="ARBA00012513"/>
    </source>
</evidence>
<name>A0AAD1UCU1_EUPCR</name>
<keyword evidence="6 9" id="KW-0067">ATP-binding</keyword>
<dbReference type="InterPro" id="IPR011009">
    <property type="entry name" value="Kinase-like_dom_sf"/>
</dbReference>
<dbReference type="AlphaFoldDB" id="A0AAD1UCU1"/>
<accession>A0AAD1UCU1</accession>
<dbReference type="InterPro" id="IPR008271">
    <property type="entry name" value="Ser/Thr_kinase_AS"/>
</dbReference>
<feature type="transmembrane region" description="Helical" evidence="11">
    <location>
        <begin position="202"/>
        <end position="225"/>
    </location>
</feature>
<dbReference type="SMART" id="SM00220">
    <property type="entry name" value="S_TKc"/>
    <property type="match status" value="1"/>
</dbReference>
<dbReference type="PROSITE" id="PS00107">
    <property type="entry name" value="PROTEIN_KINASE_ATP"/>
    <property type="match status" value="1"/>
</dbReference>
<comment type="caution">
    <text evidence="13">The sequence shown here is derived from an EMBL/GenBank/DDBJ whole genome shotgun (WGS) entry which is preliminary data.</text>
</comment>
<dbReference type="GO" id="GO:0004674">
    <property type="term" value="F:protein serine/threonine kinase activity"/>
    <property type="evidence" value="ECO:0007669"/>
    <property type="project" value="UniProtKB-KW"/>
</dbReference>
<keyword evidence="2 10" id="KW-0723">Serine/threonine-protein kinase</keyword>
<comment type="similarity">
    <text evidence="10">Belongs to the protein kinase superfamily.</text>
</comment>
<evidence type="ECO:0000256" key="9">
    <source>
        <dbReference type="PROSITE-ProRule" id="PRU10141"/>
    </source>
</evidence>